<dbReference type="PANTHER" id="PTHR23322:SF104">
    <property type="entry name" value="UBX DOMAIN-CONTAINING PROTEIN"/>
    <property type="match status" value="1"/>
</dbReference>
<dbReference type="SUPFAM" id="SSF52833">
    <property type="entry name" value="Thioredoxin-like"/>
    <property type="match status" value="1"/>
</dbReference>
<sequence>MGGYSSKSVASQPKSKHEEKIEEVDVNVLFSTAIPSLQNEIDKYKFLLERFENEYMSIRDYEKSEISDNEFRLFEKKGLEVNELHMKLLLKIDGFVGLNETYRPIRKDFVIVLQTRLDKIESMQTQTKELFRKRKKTAEGENILNTKKEKTEIDVAEQKVLKGTKKTQMDKDKILAQFIESTSAPPDIAQQYLQMCDYNLEQAVNNFFESQEIKSQTVDATYVPAQKAKVETLNDSVVRSDSRTLVLRNFVDEAKGKVTHFTQFLPPDDCSTLGDFGAACNRAAKENRWVAAYVLKETDLNQLVFIRDVIKSQQVRWVLSRSFVVWVPLTVVGKYVETSDSGLSTIKTQEDYKVRYKNTQLPVFNIHNPITGEIVERLKTNTTPEELHLELKNFLKINGKPFKEDEVRKTVISFDSSSSSDDFVCVGETRPAKKVVDVEEECKPISVLDDDKENPEIISVKSDKQFGFDQIALDFDKNTTNKDEKKEEKGDENPEEKLEEVVYTPAKEELCVKPEKEKNASVDEKPKVGNKGRVKVCFDKKSEVVEVYENYTVKDVLELIGKVVKLETMAVWINRPRSRIDKLLAATPVREAKLYPSAVLYVEKE</sequence>
<dbReference type="InterPro" id="IPR036249">
    <property type="entry name" value="Thioredoxin-like_sf"/>
</dbReference>
<evidence type="ECO:0000256" key="1">
    <source>
        <dbReference type="SAM" id="MobiDB-lite"/>
    </source>
</evidence>
<dbReference type="SUPFAM" id="SSF63491">
    <property type="entry name" value="BAG domain"/>
    <property type="match status" value="1"/>
</dbReference>
<protein>
    <recommendedName>
        <fullName evidence="4">UBX domain-containing protein</fullName>
    </recommendedName>
</protein>
<dbReference type="Gene3D" id="1.10.8.10">
    <property type="entry name" value="DNA helicase RuvA subunit, C-terminal domain"/>
    <property type="match status" value="1"/>
</dbReference>
<dbReference type="OMA" id="YEYPNKE"/>
<dbReference type="GO" id="GO:0043130">
    <property type="term" value="F:ubiquitin binding"/>
    <property type="evidence" value="ECO:0007669"/>
    <property type="project" value="TreeGrafter"/>
</dbReference>
<gene>
    <name evidence="2" type="ORF">EIN_410160</name>
</gene>
<evidence type="ECO:0000313" key="2">
    <source>
        <dbReference type="EMBL" id="ELP85687.1"/>
    </source>
</evidence>
<dbReference type="Pfam" id="PF14555">
    <property type="entry name" value="UBA_4"/>
    <property type="match status" value="1"/>
</dbReference>
<dbReference type="OrthoDB" id="270602at2759"/>
<dbReference type="GeneID" id="14884651"/>
<evidence type="ECO:0008006" key="4">
    <source>
        <dbReference type="Google" id="ProtNLM"/>
    </source>
</evidence>
<dbReference type="Gene3D" id="3.40.30.10">
    <property type="entry name" value="Glutaredoxin"/>
    <property type="match status" value="1"/>
</dbReference>
<dbReference type="VEuPathDB" id="AmoebaDB:EIN_410160"/>
<dbReference type="RefSeq" id="XP_004185033.1">
    <property type="nucleotide sequence ID" value="XM_004184985.1"/>
</dbReference>
<dbReference type="InterPro" id="IPR050730">
    <property type="entry name" value="UBX_domain-protein"/>
</dbReference>
<dbReference type="CDD" id="cd14351">
    <property type="entry name" value="UBA_Ubx1_like"/>
    <property type="match status" value="1"/>
</dbReference>
<dbReference type="PANTHER" id="PTHR23322">
    <property type="entry name" value="FAS-ASSOCIATED PROTEIN"/>
    <property type="match status" value="1"/>
</dbReference>
<dbReference type="InterPro" id="IPR009060">
    <property type="entry name" value="UBA-like_sf"/>
</dbReference>
<dbReference type="SUPFAM" id="SSF46934">
    <property type="entry name" value="UBA-like"/>
    <property type="match status" value="1"/>
</dbReference>
<evidence type="ECO:0000313" key="3">
    <source>
        <dbReference type="Proteomes" id="UP000014680"/>
    </source>
</evidence>
<dbReference type="EMBL" id="KB207048">
    <property type="protein sequence ID" value="ELP85687.1"/>
    <property type="molecule type" value="Genomic_DNA"/>
</dbReference>
<dbReference type="InterPro" id="IPR036533">
    <property type="entry name" value="BAG_dom_sf"/>
</dbReference>
<feature type="region of interest" description="Disordered" evidence="1">
    <location>
        <begin position="479"/>
        <end position="498"/>
    </location>
</feature>
<organism evidence="2 3">
    <name type="scientific">Entamoeba invadens IP1</name>
    <dbReference type="NCBI Taxonomy" id="370355"/>
    <lineage>
        <taxon>Eukaryota</taxon>
        <taxon>Amoebozoa</taxon>
        <taxon>Evosea</taxon>
        <taxon>Archamoebae</taxon>
        <taxon>Mastigamoebida</taxon>
        <taxon>Entamoebidae</taxon>
        <taxon>Entamoeba</taxon>
    </lineage>
</organism>
<accession>A0A0A1TWU3</accession>
<dbReference type="AlphaFoldDB" id="A0A0A1TWU3"/>
<name>A0A0A1TWU3_ENTIV</name>
<dbReference type="Gene3D" id="1.20.58.120">
    <property type="entry name" value="BAG domain"/>
    <property type="match status" value="1"/>
</dbReference>
<keyword evidence="3" id="KW-1185">Reference proteome</keyword>
<proteinExistence type="predicted"/>
<dbReference type="Proteomes" id="UP000014680">
    <property type="component" value="Unassembled WGS sequence"/>
</dbReference>
<dbReference type="KEGG" id="eiv:EIN_410160"/>
<reference evidence="2 3" key="1">
    <citation type="submission" date="2012-10" db="EMBL/GenBank/DDBJ databases">
        <authorList>
            <person name="Zafar N."/>
            <person name="Inman J."/>
            <person name="Hall N."/>
            <person name="Lorenzi H."/>
            <person name="Caler E."/>
        </authorList>
    </citation>
    <scope>NUCLEOTIDE SEQUENCE [LARGE SCALE GENOMIC DNA]</scope>
    <source>
        <strain evidence="2 3">IP1</strain>
    </source>
</reference>
<dbReference type="GO" id="GO:0051087">
    <property type="term" value="F:protein-folding chaperone binding"/>
    <property type="evidence" value="ECO:0007669"/>
    <property type="project" value="InterPro"/>
</dbReference>